<dbReference type="PANTHER" id="PTHR23501">
    <property type="entry name" value="MAJOR FACILITATOR SUPERFAMILY"/>
    <property type="match status" value="1"/>
</dbReference>
<feature type="region of interest" description="Disordered" evidence="5">
    <location>
        <begin position="552"/>
        <end position="588"/>
    </location>
</feature>
<dbReference type="AlphaFoldDB" id="A0A9P4WFE8"/>
<gene>
    <name evidence="8" type="ORF">E8E12_000727</name>
</gene>
<evidence type="ECO:0000259" key="7">
    <source>
        <dbReference type="PROSITE" id="PS50850"/>
    </source>
</evidence>
<feature type="transmembrane region" description="Helical" evidence="6">
    <location>
        <begin position="339"/>
        <end position="359"/>
    </location>
</feature>
<dbReference type="Proteomes" id="UP000758155">
    <property type="component" value="Unassembled WGS sequence"/>
</dbReference>
<feature type="transmembrane region" description="Helical" evidence="6">
    <location>
        <begin position="96"/>
        <end position="114"/>
    </location>
</feature>
<feature type="compositionally biased region" description="Polar residues" evidence="5">
    <location>
        <begin position="560"/>
        <end position="569"/>
    </location>
</feature>
<dbReference type="PROSITE" id="PS50850">
    <property type="entry name" value="MFS"/>
    <property type="match status" value="1"/>
</dbReference>
<feature type="transmembrane region" description="Helical" evidence="6">
    <location>
        <begin position="403"/>
        <end position="422"/>
    </location>
</feature>
<feature type="transmembrane region" description="Helical" evidence="6">
    <location>
        <begin position="184"/>
        <end position="205"/>
    </location>
</feature>
<evidence type="ECO:0000256" key="4">
    <source>
        <dbReference type="ARBA" id="ARBA00023136"/>
    </source>
</evidence>
<reference evidence="8" key="1">
    <citation type="submission" date="2019-04" db="EMBL/GenBank/DDBJ databases">
        <title>Sequencing of skin fungus with MAO and IRED activity.</title>
        <authorList>
            <person name="Marsaioli A.J."/>
            <person name="Bonatto J.M.C."/>
            <person name="Reis Junior O."/>
        </authorList>
    </citation>
    <scope>NUCLEOTIDE SEQUENCE</scope>
    <source>
        <strain evidence="8">28M1</strain>
    </source>
</reference>
<keyword evidence="2 6" id="KW-0812">Transmembrane</keyword>
<dbReference type="PANTHER" id="PTHR23501:SF94">
    <property type="entry name" value="MAJOR FACILITATOR SUPERFAMILY (MFS) PROFILE DOMAIN-CONTAINING PROTEIN"/>
    <property type="match status" value="1"/>
</dbReference>
<proteinExistence type="predicted"/>
<dbReference type="InterPro" id="IPR011701">
    <property type="entry name" value="MFS"/>
</dbReference>
<dbReference type="EMBL" id="SWKV01000269">
    <property type="protein sequence ID" value="KAF3029159.1"/>
    <property type="molecule type" value="Genomic_DNA"/>
</dbReference>
<feature type="transmembrane region" description="Helical" evidence="6">
    <location>
        <begin position="371"/>
        <end position="396"/>
    </location>
</feature>
<feature type="transmembrane region" description="Helical" evidence="6">
    <location>
        <begin position="522"/>
        <end position="544"/>
    </location>
</feature>
<evidence type="ECO:0000256" key="6">
    <source>
        <dbReference type="SAM" id="Phobius"/>
    </source>
</evidence>
<feature type="transmembrane region" description="Helical" evidence="6">
    <location>
        <begin position="41"/>
        <end position="65"/>
    </location>
</feature>
<dbReference type="Pfam" id="PF07690">
    <property type="entry name" value="MFS_1"/>
    <property type="match status" value="1"/>
</dbReference>
<feature type="compositionally biased region" description="Basic and acidic residues" evidence="5">
    <location>
        <begin position="1"/>
        <end position="11"/>
    </location>
</feature>
<sequence length="588" mass="62484">MALSEKSKAHDICPSPTESDTSHFDPSEIEQPSWKPTTREWLLMGTLGFISFVISLDATILVTVLPVGNLSSSTDVSTDHSAQKIASSLDGSPVEASWAGTSYLLTSAVLQPLIATISKSYGRQQLLVASITLFTLGNLMCALARAFPLLLAGRSVQGAGGGGVTTMAQVIFCDIVPLRQRPKYFSVVLGAWSVGSILGPVAGGLLVERLTWRWCFHINFPFCGIGLFTALSLVRTQSERGSSVVRRTNDVDWLGAFMFVGSLTACLVGISWGGIQFPWTSPATLVPIALGSLCLAIFFMRKEVSVTLESGRICFARRASSTQPTHFLSTIKGGWGMAAALYCALANGLILFTALYYLPLYQMAVLGATSIQAGIGLFPAVCLLVPTAAITAFLITRYGQYKWAIWLGWIVTTFACGLFVLFDNETSGVAFAFILALFGIGNGMVLTGVNTSVQAMAVHNDPAMAASMYGSMRSLGMPLGVALSATIYQNTLLIKASTGSTFQGLNTTGPATDQTLAFRVSAVRMVFIMMASVSASALVASFAIKRTSITETIPDDDAGSESNGSTSARRGQMQARAWPVDPDHCCSS</sequence>
<dbReference type="OrthoDB" id="2351791at2759"/>
<comment type="caution">
    <text evidence="8">The sequence shown here is derived from an EMBL/GenBank/DDBJ whole genome shotgun (WGS) entry which is preliminary data.</text>
</comment>
<feature type="transmembrane region" description="Helical" evidence="6">
    <location>
        <begin position="428"/>
        <end position="449"/>
    </location>
</feature>
<keyword evidence="9" id="KW-1185">Reference proteome</keyword>
<dbReference type="GO" id="GO:0005886">
    <property type="term" value="C:plasma membrane"/>
    <property type="evidence" value="ECO:0007669"/>
    <property type="project" value="TreeGrafter"/>
</dbReference>
<organism evidence="8 9">
    <name type="scientific">Didymella heteroderae</name>
    <dbReference type="NCBI Taxonomy" id="1769908"/>
    <lineage>
        <taxon>Eukaryota</taxon>
        <taxon>Fungi</taxon>
        <taxon>Dikarya</taxon>
        <taxon>Ascomycota</taxon>
        <taxon>Pezizomycotina</taxon>
        <taxon>Dothideomycetes</taxon>
        <taxon>Pleosporomycetidae</taxon>
        <taxon>Pleosporales</taxon>
        <taxon>Pleosporineae</taxon>
        <taxon>Didymellaceae</taxon>
        <taxon>Didymella</taxon>
    </lineage>
</organism>
<feature type="transmembrane region" description="Helical" evidence="6">
    <location>
        <begin position="254"/>
        <end position="275"/>
    </location>
</feature>
<feature type="transmembrane region" description="Helical" evidence="6">
    <location>
        <begin position="126"/>
        <end position="147"/>
    </location>
</feature>
<keyword evidence="3 6" id="KW-1133">Transmembrane helix</keyword>
<evidence type="ECO:0000256" key="1">
    <source>
        <dbReference type="ARBA" id="ARBA00004141"/>
    </source>
</evidence>
<evidence type="ECO:0000313" key="9">
    <source>
        <dbReference type="Proteomes" id="UP000758155"/>
    </source>
</evidence>
<evidence type="ECO:0000256" key="5">
    <source>
        <dbReference type="SAM" id="MobiDB-lite"/>
    </source>
</evidence>
<evidence type="ECO:0000313" key="8">
    <source>
        <dbReference type="EMBL" id="KAF3029159.1"/>
    </source>
</evidence>
<keyword evidence="4 6" id="KW-0472">Membrane</keyword>
<feature type="domain" description="Major facilitator superfamily (MFS) profile" evidence="7">
    <location>
        <begin position="43"/>
        <end position="549"/>
    </location>
</feature>
<evidence type="ECO:0000256" key="3">
    <source>
        <dbReference type="ARBA" id="ARBA00022989"/>
    </source>
</evidence>
<dbReference type="InterPro" id="IPR036259">
    <property type="entry name" value="MFS_trans_sf"/>
</dbReference>
<name>A0A9P4WFE8_9PLEO</name>
<dbReference type="SUPFAM" id="SSF103473">
    <property type="entry name" value="MFS general substrate transporter"/>
    <property type="match status" value="1"/>
</dbReference>
<feature type="transmembrane region" description="Helical" evidence="6">
    <location>
        <begin position="281"/>
        <end position="300"/>
    </location>
</feature>
<comment type="subcellular location">
    <subcellularLocation>
        <location evidence="1">Membrane</location>
        <topology evidence="1">Multi-pass membrane protein</topology>
    </subcellularLocation>
</comment>
<dbReference type="Gene3D" id="1.20.1250.20">
    <property type="entry name" value="MFS general substrate transporter like domains"/>
    <property type="match status" value="2"/>
</dbReference>
<dbReference type="InterPro" id="IPR020846">
    <property type="entry name" value="MFS_dom"/>
</dbReference>
<evidence type="ECO:0000256" key="2">
    <source>
        <dbReference type="ARBA" id="ARBA00022692"/>
    </source>
</evidence>
<feature type="region of interest" description="Disordered" evidence="5">
    <location>
        <begin position="1"/>
        <end position="32"/>
    </location>
</feature>
<accession>A0A9P4WFE8</accession>
<feature type="transmembrane region" description="Helical" evidence="6">
    <location>
        <begin position="211"/>
        <end position="234"/>
    </location>
</feature>
<dbReference type="GO" id="GO:0022857">
    <property type="term" value="F:transmembrane transporter activity"/>
    <property type="evidence" value="ECO:0007669"/>
    <property type="project" value="InterPro"/>
</dbReference>
<protein>
    <recommendedName>
        <fullName evidence="7">Major facilitator superfamily (MFS) profile domain-containing protein</fullName>
    </recommendedName>
</protein>